<dbReference type="AlphaFoldDB" id="A0A917I7H6"/>
<dbReference type="EMBL" id="BMES01000001">
    <property type="protein sequence ID" value="GGH18299.1"/>
    <property type="molecule type" value="Genomic_DNA"/>
</dbReference>
<reference evidence="1" key="1">
    <citation type="journal article" date="2014" name="Int. J. Syst. Evol. Microbiol.">
        <title>Complete genome sequence of Corynebacterium casei LMG S-19264T (=DSM 44701T), isolated from a smear-ripened cheese.</title>
        <authorList>
            <consortium name="US DOE Joint Genome Institute (JGI-PGF)"/>
            <person name="Walter F."/>
            <person name="Albersmeier A."/>
            <person name="Kalinowski J."/>
            <person name="Ruckert C."/>
        </authorList>
    </citation>
    <scope>NUCLEOTIDE SEQUENCE</scope>
    <source>
        <strain evidence="1">CGMCC 1.12214</strain>
    </source>
</reference>
<organism evidence="1 2">
    <name type="scientific">Alsobacter metallidurans</name>
    <dbReference type="NCBI Taxonomy" id="340221"/>
    <lineage>
        <taxon>Bacteria</taxon>
        <taxon>Pseudomonadati</taxon>
        <taxon>Pseudomonadota</taxon>
        <taxon>Alphaproteobacteria</taxon>
        <taxon>Hyphomicrobiales</taxon>
        <taxon>Alsobacteraceae</taxon>
        <taxon>Alsobacter</taxon>
    </lineage>
</organism>
<proteinExistence type="predicted"/>
<gene>
    <name evidence="1" type="ORF">GCM10007036_20360</name>
</gene>
<accession>A0A917I7H6</accession>
<protein>
    <submittedName>
        <fullName evidence="1">Uncharacterized protein</fullName>
    </submittedName>
</protein>
<dbReference type="Proteomes" id="UP000603912">
    <property type="component" value="Unassembled WGS sequence"/>
</dbReference>
<evidence type="ECO:0000313" key="1">
    <source>
        <dbReference type="EMBL" id="GGH18299.1"/>
    </source>
</evidence>
<reference evidence="1" key="2">
    <citation type="submission" date="2020-09" db="EMBL/GenBank/DDBJ databases">
        <authorList>
            <person name="Sun Q."/>
            <person name="Zhou Y."/>
        </authorList>
    </citation>
    <scope>NUCLEOTIDE SEQUENCE</scope>
    <source>
        <strain evidence="1">CGMCC 1.12214</strain>
    </source>
</reference>
<sequence>MLAQLHHTGTPLPRPRGLTLDAAARTAAVTALALAALCAVAAARWTATAHAEAEAREARALAASFAGWKPFAAQPALDVTRGLPVAVAPPPPAVIERDFTRLTAVDAQTLDAGDFRIRLTDVPAPPAGEQCRRLDGVSEPCAVRATTRLDLLVKWRVTTCRYTMESPSLAVGACRVGSASLASRLAAPAVPPAAGVRNES</sequence>
<keyword evidence="2" id="KW-1185">Reference proteome</keyword>
<dbReference type="RefSeq" id="WP_188517498.1">
    <property type="nucleotide sequence ID" value="NZ_BMES01000001.1"/>
</dbReference>
<evidence type="ECO:0000313" key="2">
    <source>
        <dbReference type="Proteomes" id="UP000603912"/>
    </source>
</evidence>
<comment type="caution">
    <text evidence="1">The sequence shown here is derived from an EMBL/GenBank/DDBJ whole genome shotgun (WGS) entry which is preliminary data.</text>
</comment>
<name>A0A917I7H6_9HYPH</name>